<dbReference type="PRINTS" id="PR00449">
    <property type="entry name" value="RASTRNSFRMNG"/>
</dbReference>
<evidence type="ECO:0000256" key="1">
    <source>
        <dbReference type="ARBA" id="ARBA00022741"/>
    </source>
</evidence>
<dbReference type="PROSITE" id="PS51421">
    <property type="entry name" value="RAS"/>
    <property type="match status" value="1"/>
</dbReference>
<dbReference type="SUPFAM" id="SSF52540">
    <property type="entry name" value="P-loop containing nucleoside triphosphate hydrolases"/>
    <property type="match status" value="1"/>
</dbReference>
<dbReference type="EMBL" id="CACVAT010000413">
    <property type="protein sequence ID" value="CAA6825638.1"/>
    <property type="molecule type" value="Genomic_DNA"/>
</dbReference>
<dbReference type="GO" id="GO:0003924">
    <property type="term" value="F:GTPase activity"/>
    <property type="evidence" value="ECO:0007669"/>
    <property type="project" value="InterPro"/>
</dbReference>
<evidence type="ECO:0000313" key="2">
    <source>
        <dbReference type="EMBL" id="CAA6825638.1"/>
    </source>
</evidence>
<organism evidence="2">
    <name type="scientific">uncultured Thiotrichaceae bacterium</name>
    <dbReference type="NCBI Taxonomy" id="298394"/>
    <lineage>
        <taxon>Bacteria</taxon>
        <taxon>Pseudomonadati</taxon>
        <taxon>Pseudomonadota</taxon>
        <taxon>Gammaproteobacteria</taxon>
        <taxon>Thiotrichales</taxon>
        <taxon>Thiotrichaceae</taxon>
        <taxon>environmental samples</taxon>
    </lineage>
</organism>
<proteinExistence type="predicted"/>
<reference evidence="2" key="1">
    <citation type="submission" date="2020-01" db="EMBL/GenBank/DDBJ databases">
        <authorList>
            <person name="Meier V. D."/>
            <person name="Meier V D."/>
        </authorList>
    </citation>
    <scope>NUCLEOTIDE SEQUENCE</scope>
    <source>
        <strain evidence="2">HLG_WM_MAG_09</strain>
    </source>
</reference>
<dbReference type="CDD" id="cd00154">
    <property type="entry name" value="Rab"/>
    <property type="match status" value="1"/>
</dbReference>
<dbReference type="InterPro" id="IPR005225">
    <property type="entry name" value="Small_GTP-bd"/>
</dbReference>
<keyword evidence="1" id="KW-0547">Nucleotide-binding</keyword>
<dbReference type="PANTHER" id="PTHR47978">
    <property type="match status" value="1"/>
</dbReference>
<sequence>MIQKKICMLGSFSVGKTSLVKQYVESIFSEKYHTTLGVKIDKKQISVQGQDMTLVLWDIAGEDDYFKVKPVHMRGMSGAIIVIDGTRSNTFDVAMSLYNMVRALPAGDNIPVIFALNKVDLKPEWLLTEEVMLVLKKTGSDVVETSAKNNCGVDELFSLLSGQLLPVEAKH</sequence>
<gene>
    <name evidence="2" type="ORF">HELGO_WM45358</name>
</gene>
<accession>A0A6S6UBX7</accession>
<dbReference type="Pfam" id="PF00071">
    <property type="entry name" value="Ras"/>
    <property type="match status" value="1"/>
</dbReference>
<protein>
    <submittedName>
        <fullName evidence="2">Small GTP-binding protein domain</fullName>
    </submittedName>
</protein>
<dbReference type="GO" id="GO:0005525">
    <property type="term" value="F:GTP binding"/>
    <property type="evidence" value="ECO:0007669"/>
    <property type="project" value="InterPro"/>
</dbReference>
<dbReference type="AlphaFoldDB" id="A0A6S6UBX7"/>
<dbReference type="SMART" id="SM00175">
    <property type="entry name" value="RAB"/>
    <property type="match status" value="1"/>
</dbReference>
<dbReference type="NCBIfam" id="TIGR00231">
    <property type="entry name" value="small_GTP"/>
    <property type="match status" value="1"/>
</dbReference>
<dbReference type="PROSITE" id="PS51419">
    <property type="entry name" value="RAB"/>
    <property type="match status" value="1"/>
</dbReference>
<dbReference type="InterPro" id="IPR027417">
    <property type="entry name" value="P-loop_NTPase"/>
</dbReference>
<dbReference type="Gene3D" id="3.40.50.300">
    <property type="entry name" value="P-loop containing nucleotide triphosphate hydrolases"/>
    <property type="match status" value="1"/>
</dbReference>
<dbReference type="SMART" id="SM00173">
    <property type="entry name" value="RAS"/>
    <property type="match status" value="1"/>
</dbReference>
<name>A0A6S6UBX7_9GAMM</name>
<dbReference type="InterPro" id="IPR001806">
    <property type="entry name" value="Small_GTPase"/>
</dbReference>